<dbReference type="OrthoDB" id="258730at2157"/>
<dbReference type="AlphaFoldDB" id="A0A830F6V8"/>
<organism evidence="1 2">
    <name type="scientific">Halocalculus aciditolerans</name>
    <dbReference type="NCBI Taxonomy" id="1383812"/>
    <lineage>
        <taxon>Archaea</taxon>
        <taxon>Methanobacteriati</taxon>
        <taxon>Methanobacteriota</taxon>
        <taxon>Stenosarchaea group</taxon>
        <taxon>Halobacteria</taxon>
        <taxon>Halobacteriales</taxon>
        <taxon>Halobacteriaceae</taxon>
        <taxon>Halocalculus</taxon>
    </lineage>
</organism>
<evidence type="ECO:0000313" key="2">
    <source>
        <dbReference type="Proteomes" id="UP000607197"/>
    </source>
</evidence>
<sequence length="313" mass="35086">MPSDRAGIASAEFREVSEDRLTDNRRTYPLAPFLEGRALKRYITMKRRYPHVLALDDSGDLPPRFELTKYCENLVGGHGSRVARKAVAQGSLSVLSFMSGVIHRETDFSVVEEFSRIVHHLRRDGYMQTICGQTNAGKTNWALLLAALYLRDDPDAHLVANLGELDWQEDSLNERTHFADTTEGIRSVAEAHENVIAVLDEMSSEANAQTNNYEVNEELYPLITAKAKLGLRIINIGHREDVKDIAPAIHTHCTHVVRMEREAHDLADDVYRAHFYGGVDGGELVDHAFSVDPVPEVSATYNPDEKQEFSLSS</sequence>
<accession>A0A830F6V8</accession>
<protein>
    <submittedName>
        <fullName evidence="1">Uncharacterized protein</fullName>
    </submittedName>
</protein>
<dbReference type="Proteomes" id="UP000607197">
    <property type="component" value="Unassembled WGS sequence"/>
</dbReference>
<evidence type="ECO:0000313" key="1">
    <source>
        <dbReference type="EMBL" id="GGL60330.1"/>
    </source>
</evidence>
<comment type="caution">
    <text evidence="1">The sequence shown here is derived from an EMBL/GenBank/DDBJ whole genome shotgun (WGS) entry which is preliminary data.</text>
</comment>
<dbReference type="InterPro" id="IPR027417">
    <property type="entry name" value="P-loop_NTPase"/>
</dbReference>
<dbReference type="SUPFAM" id="SSF52540">
    <property type="entry name" value="P-loop containing nucleoside triphosphate hydrolases"/>
    <property type="match status" value="1"/>
</dbReference>
<proteinExistence type="predicted"/>
<reference evidence="1" key="1">
    <citation type="journal article" date="2014" name="Int. J. Syst. Evol. Microbiol.">
        <title>Complete genome sequence of Corynebacterium casei LMG S-19264T (=DSM 44701T), isolated from a smear-ripened cheese.</title>
        <authorList>
            <consortium name="US DOE Joint Genome Institute (JGI-PGF)"/>
            <person name="Walter F."/>
            <person name="Albersmeier A."/>
            <person name="Kalinowski J."/>
            <person name="Ruckert C."/>
        </authorList>
    </citation>
    <scope>NUCLEOTIDE SEQUENCE</scope>
    <source>
        <strain evidence="1">JCM 19596</strain>
    </source>
</reference>
<dbReference type="RefSeq" id="WP_188978153.1">
    <property type="nucleotide sequence ID" value="NZ_BMPG01000002.1"/>
</dbReference>
<keyword evidence="2" id="KW-1185">Reference proteome</keyword>
<reference evidence="1" key="2">
    <citation type="submission" date="2020-09" db="EMBL/GenBank/DDBJ databases">
        <authorList>
            <person name="Sun Q."/>
            <person name="Ohkuma M."/>
        </authorList>
    </citation>
    <scope>NUCLEOTIDE SEQUENCE</scope>
    <source>
        <strain evidence="1">JCM 19596</strain>
    </source>
</reference>
<name>A0A830F6V8_9EURY</name>
<dbReference type="EMBL" id="BMPG01000002">
    <property type="protein sequence ID" value="GGL60330.1"/>
    <property type="molecule type" value="Genomic_DNA"/>
</dbReference>
<gene>
    <name evidence="1" type="ORF">GCM10009039_18220</name>
</gene>